<organism evidence="3 4">
    <name type="scientific">Cyberlindnera jadinii (strain ATCC 18201 / CBS 1600 / BCRC 20928 / JCM 3617 / NBRC 0987 / NRRL Y-1542)</name>
    <name type="common">Torula yeast</name>
    <name type="synonym">Candida utilis</name>
    <dbReference type="NCBI Taxonomy" id="983966"/>
    <lineage>
        <taxon>Eukaryota</taxon>
        <taxon>Fungi</taxon>
        <taxon>Dikarya</taxon>
        <taxon>Ascomycota</taxon>
        <taxon>Saccharomycotina</taxon>
        <taxon>Saccharomycetes</taxon>
        <taxon>Phaffomycetales</taxon>
        <taxon>Phaffomycetaceae</taxon>
        <taxon>Cyberlindnera</taxon>
    </lineage>
</organism>
<dbReference type="Gene3D" id="3.30.60.190">
    <property type="match status" value="1"/>
</dbReference>
<evidence type="ECO:0000313" key="4">
    <source>
        <dbReference type="Proteomes" id="UP000094389"/>
    </source>
</evidence>
<dbReference type="InterPro" id="IPR007529">
    <property type="entry name" value="Znf_HIT"/>
</dbReference>
<dbReference type="Pfam" id="PF04438">
    <property type="entry name" value="zf-HIT"/>
    <property type="match status" value="1"/>
</dbReference>
<evidence type="ECO:0000313" key="3">
    <source>
        <dbReference type="EMBL" id="ODV74853.1"/>
    </source>
</evidence>
<dbReference type="Proteomes" id="UP000094389">
    <property type="component" value="Unassembled WGS sequence"/>
</dbReference>
<evidence type="ECO:0000259" key="2">
    <source>
        <dbReference type="PROSITE" id="PS51083"/>
    </source>
</evidence>
<dbReference type="PROSITE" id="PS51083">
    <property type="entry name" value="ZF_HIT"/>
    <property type="match status" value="1"/>
</dbReference>
<dbReference type="SUPFAM" id="SSF144232">
    <property type="entry name" value="HIT/MYND zinc finger-like"/>
    <property type="match status" value="1"/>
</dbReference>
<feature type="domain" description="HIT-type" evidence="2">
    <location>
        <begin position="6"/>
        <end position="44"/>
    </location>
</feature>
<dbReference type="GeneID" id="30992231"/>
<dbReference type="STRING" id="983966.A0A1E4S5W9"/>
<keyword evidence="1" id="KW-0863">Zinc-finger</keyword>
<keyword evidence="1" id="KW-0479">Metal-binding</keyword>
<dbReference type="Gene3D" id="1.20.1440.260">
    <property type="match status" value="1"/>
</dbReference>
<gene>
    <name evidence="3" type="ORF">CYBJADRAFT_63487</name>
</gene>
<dbReference type="EMBL" id="KV453927">
    <property type="protein sequence ID" value="ODV74853.1"/>
    <property type="molecule type" value="Genomic_DNA"/>
</dbReference>
<reference evidence="3 4" key="1">
    <citation type="journal article" date="2016" name="Proc. Natl. Acad. Sci. U.S.A.">
        <title>Comparative genomics of biotechnologically important yeasts.</title>
        <authorList>
            <person name="Riley R."/>
            <person name="Haridas S."/>
            <person name="Wolfe K.H."/>
            <person name="Lopes M.R."/>
            <person name="Hittinger C.T."/>
            <person name="Goeker M."/>
            <person name="Salamov A.A."/>
            <person name="Wisecaver J.H."/>
            <person name="Long T.M."/>
            <person name="Calvey C.H."/>
            <person name="Aerts A.L."/>
            <person name="Barry K.W."/>
            <person name="Choi C."/>
            <person name="Clum A."/>
            <person name="Coughlan A.Y."/>
            <person name="Deshpande S."/>
            <person name="Douglass A.P."/>
            <person name="Hanson S.J."/>
            <person name="Klenk H.-P."/>
            <person name="LaButti K.M."/>
            <person name="Lapidus A."/>
            <person name="Lindquist E.A."/>
            <person name="Lipzen A.M."/>
            <person name="Meier-Kolthoff J.P."/>
            <person name="Ohm R.A."/>
            <person name="Otillar R.P."/>
            <person name="Pangilinan J.L."/>
            <person name="Peng Y."/>
            <person name="Rokas A."/>
            <person name="Rosa C.A."/>
            <person name="Scheuner C."/>
            <person name="Sibirny A.A."/>
            <person name="Slot J.C."/>
            <person name="Stielow J.B."/>
            <person name="Sun H."/>
            <person name="Kurtzman C.P."/>
            <person name="Blackwell M."/>
            <person name="Grigoriev I.V."/>
            <person name="Jeffries T.W."/>
        </authorList>
    </citation>
    <scope>NUCLEOTIDE SEQUENCE [LARGE SCALE GENOMIC DNA]</scope>
    <source>
        <strain evidence="4">ATCC 18201 / CBS 1600 / BCRC 20928 / JCM 3617 / NBRC 0987 / NRRL Y-1542</strain>
    </source>
</reference>
<dbReference type="Pfam" id="PF18268">
    <property type="entry name" value="Hit1_C"/>
    <property type="match status" value="1"/>
</dbReference>
<dbReference type="GO" id="GO:0008270">
    <property type="term" value="F:zinc ion binding"/>
    <property type="evidence" value="ECO:0007669"/>
    <property type="project" value="UniProtKB-UniRule"/>
</dbReference>
<protein>
    <recommendedName>
        <fullName evidence="2">HIT-type domain-containing protein</fullName>
    </recommendedName>
</protein>
<dbReference type="RefSeq" id="XP_020071892.1">
    <property type="nucleotide sequence ID" value="XM_020217835.1"/>
</dbReference>
<dbReference type="AlphaFoldDB" id="A0A1E4S5W9"/>
<name>A0A1E4S5W9_CYBJN</name>
<dbReference type="OrthoDB" id="3979969at2759"/>
<keyword evidence="1" id="KW-0862">Zinc</keyword>
<dbReference type="InterPro" id="IPR040722">
    <property type="entry name" value="Hit1_C"/>
</dbReference>
<keyword evidence="4" id="KW-1185">Reference proteome</keyword>
<dbReference type="OMA" id="QYNTVKF"/>
<evidence type="ECO:0000256" key="1">
    <source>
        <dbReference type="PROSITE-ProRule" id="PRU00453"/>
    </source>
</evidence>
<proteinExistence type="predicted"/>
<accession>A0A1E4S5W9</accession>
<dbReference type="CDD" id="cd23024">
    <property type="entry name" value="zf-HIT_ZNHIT2-3"/>
    <property type="match status" value="1"/>
</dbReference>
<sequence>MVKGTCGICIDNDAKYKCPKCDVVYCSLKCFKDPKHVHSNDNETGTLSATVADATQPIEPVVGTTEYQSVFQDERIRYLLKFEALRIHLYSIYKILKDEKLTREKKLDQANEKLNSLRIAGAQENELVEEFCELVVQLIQKK</sequence>